<dbReference type="InterPro" id="IPR005538">
    <property type="entry name" value="LrgA/CidA"/>
</dbReference>
<keyword evidence="5 6" id="KW-0472">Membrane</keyword>
<dbReference type="STRING" id="168935.AUP42_13605"/>
<dbReference type="EMBL" id="DPOP01000002">
    <property type="protein sequence ID" value="HCW65615.1"/>
    <property type="molecule type" value="Genomic_DNA"/>
</dbReference>
<evidence type="ECO:0000256" key="6">
    <source>
        <dbReference type="SAM" id="Phobius"/>
    </source>
</evidence>
<dbReference type="Pfam" id="PF03788">
    <property type="entry name" value="LrgA"/>
    <property type="match status" value="1"/>
</dbReference>
<comment type="subcellular location">
    <subcellularLocation>
        <location evidence="1">Cell membrane</location>
        <topology evidence="1">Multi-pass membrane protein</topology>
    </subcellularLocation>
</comment>
<keyword evidence="2" id="KW-1003">Cell membrane</keyword>
<organism evidence="7 8">
    <name type="scientific">Thalassospira lucentensis</name>
    <dbReference type="NCBI Taxonomy" id="168935"/>
    <lineage>
        <taxon>Bacteria</taxon>
        <taxon>Pseudomonadati</taxon>
        <taxon>Pseudomonadota</taxon>
        <taxon>Alphaproteobacteria</taxon>
        <taxon>Rhodospirillales</taxon>
        <taxon>Thalassospiraceae</taxon>
        <taxon>Thalassospira</taxon>
    </lineage>
</organism>
<sequence>PAGVGVVTQIDRLKGDWLPIAAALIVSTLLAIVLTAMLMSKLLPKQTDVSTPDSAKDAS</sequence>
<reference evidence="7 8" key="1">
    <citation type="journal article" date="2018" name="Nat. Biotechnol.">
        <title>A standardized bacterial taxonomy based on genome phylogeny substantially revises the tree of life.</title>
        <authorList>
            <person name="Parks D.H."/>
            <person name="Chuvochina M."/>
            <person name="Waite D.W."/>
            <person name="Rinke C."/>
            <person name="Skarshewski A."/>
            <person name="Chaumeil P.A."/>
            <person name="Hugenholtz P."/>
        </authorList>
    </citation>
    <scope>NUCLEOTIDE SEQUENCE [LARGE SCALE GENOMIC DNA]</scope>
    <source>
        <strain evidence="7">UBA9881</strain>
    </source>
</reference>
<keyword evidence="4 6" id="KW-1133">Transmembrane helix</keyword>
<evidence type="ECO:0000313" key="7">
    <source>
        <dbReference type="EMBL" id="HCW65615.1"/>
    </source>
</evidence>
<evidence type="ECO:0000256" key="1">
    <source>
        <dbReference type="ARBA" id="ARBA00004651"/>
    </source>
</evidence>
<keyword evidence="3 6" id="KW-0812">Transmembrane</keyword>
<protein>
    <submittedName>
        <fullName evidence="7">CidA/LrgA family protein</fullName>
    </submittedName>
</protein>
<dbReference type="Proteomes" id="UP000264179">
    <property type="component" value="Unassembled WGS sequence"/>
</dbReference>
<evidence type="ECO:0000256" key="4">
    <source>
        <dbReference type="ARBA" id="ARBA00022989"/>
    </source>
</evidence>
<dbReference type="GO" id="GO:0005886">
    <property type="term" value="C:plasma membrane"/>
    <property type="evidence" value="ECO:0007669"/>
    <property type="project" value="UniProtKB-SubCell"/>
</dbReference>
<name>A0A3D5N2J4_9PROT</name>
<dbReference type="AlphaFoldDB" id="A0A3D5N2J4"/>
<proteinExistence type="predicted"/>
<accession>A0A3D5N2J4</accession>
<feature type="non-terminal residue" evidence="7">
    <location>
        <position position="1"/>
    </location>
</feature>
<dbReference type="RefSeq" id="WP_276652899.1">
    <property type="nucleotide sequence ID" value="NZ_DPOP01000002.1"/>
</dbReference>
<evidence type="ECO:0000313" key="8">
    <source>
        <dbReference type="Proteomes" id="UP000264179"/>
    </source>
</evidence>
<gene>
    <name evidence="7" type="ORF">DHR80_00105</name>
</gene>
<comment type="caution">
    <text evidence="7">The sequence shown here is derived from an EMBL/GenBank/DDBJ whole genome shotgun (WGS) entry which is preliminary data.</text>
</comment>
<evidence type="ECO:0000256" key="3">
    <source>
        <dbReference type="ARBA" id="ARBA00022692"/>
    </source>
</evidence>
<feature type="transmembrane region" description="Helical" evidence="6">
    <location>
        <begin position="17"/>
        <end position="38"/>
    </location>
</feature>
<evidence type="ECO:0000256" key="2">
    <source>
        <dbReference type="ARBA" id="ARBA00022475"/>
    </source>
</evidence>
<evidence type="ECO:0000256" key="5">
    <source>
        <dbReference type="ARBA" id="ARBA00023136"/>
    </source>
</evidence>